<feature type="compositionally biased region" description="Acidic residues" evidence="1">
    <location>
        <begin position="134"/>
        <end position="147"/>
    </location>
</feature>
<proteinExistence type="predicted"/>
<dbReference type="Proteomes" id="UP000646548">
    <property type="component" value="Unassembled WGS sequence"/>
</dbReference>
<feature type="region of interest" description="Disordered" evidence="1">
    <location>
        <begin position="31"/>
        <end position="147"/>
    </location>
</feature>
<evidence type="ECO:0000313" key="3">
    <source>
        <dbReference type="Proteomes" id="UP000646548"/>
    </source>
</evidence>
<dbReference type="AlphaFoldDB" id="A0A834FIT7"/>
<organism evidence="2 3">
    <name type="scientific">Oryzias melastigma</name>
    <name type="common">Marine medaka</name>
    <dbReference type="NCBI Taxonomy" id="30732"/>
    <lineage>
        <taxon>Eukaryota</taxon>
        <taxon>Metazoa</taxon>
        <taxon>Chordata</taxon>
        <taxon>Craniata</taxon>
        <taxon>Vertebrata</taxon>
        <taxon>Euteleostomi</taxon>
        <taxon>Actinopterygii</taxon>
        <taxon>Neopterygii</taxon>
        <taxon>Teleostei</taxon>
        <taxon>Neoteleostei</taxon>
        <taxon>Acanthomorphata</taxon>
        <taxon>Ovalentaria</taxon>
        <taxon>Atherinomorphae</taxon>
        <taxon>Beloniformes</taxon>
        <taxon>Adrianichthyidae</taxon>
        <taxon>Oryziinae</taxon>
        <taxon>Oryzias</taxon>
    </lineage>
</organism>
<gene>
    <name evidence="2" type="ORF">FQA47_022182</name>
</gene>
<sequence>MGQRIGCSPVSKRLPLCLRCACVLEHTERRTARALAGPAAEAGGRRAGGVPHEQRRKEQEEEEEEGARTDGRGCSADGPIGTREERSAASEPAGSEPIGCEAAEVSDSVGGEKERGAEQQNGGESARRRRREAAEEEEEEEEEEGGG</sequence>
<dbReference type="EMBL" id="WKFB01000124">
    <property type="protein sequence ID" value="KAF6734884.1"/>
    <property type="molecule type" value="Genomic_DNA"/>
</dbReference>
<name>A0A834FIT7_ORYME</name>
<evidence type="ECO:0000256" key="1">
    <source>
        <dbReference type="SAM" id="MobiDB-lite"/>
    </source>
</evidence>
<reference evidence="2" key="1">
    <citation type="journal article" name="BMC Genomics">
        <title>Long-read sequencing and de novo genome assembly of marine medaka (Oryzias melastigma).</title>
        <authorList>
            <person name="Liang P."/>
            <person name="Saqib H.S.A."/>
            <person name="Ni X."/>
            <person name="Shen Y."/>
        </authorList>
    </citation>
    <scope>NUCLEOTIDE SEQUENCE</scope>
    <source>
        <strain evidence="2">Bigg-433</strain>
    </source>
</reference>
<comment type="caution">
    <text evidence="2">The sequence shown here is derived from an EMBL/GenBank/DDBJ whole genome shotgun (WGS) entry which is preliminary data.</text>
</comment>
<evidence type="ECO:0000313" key="2">
    <source>
        <dbReference type="EMBL" id="KAF6734884.1"/>
    </source>
</evidence>
<accession>A0A834FIT7</accession>
<protein>
    <submittedName>
        <fullName evidence="2">Uncharacterized protein</fullName>
    </submittedName>
</protein>
<feature type="compositionally biased region" description="Low complexity" evidence="1">
    <location>
        <begin position="33"/>
        <end position="42"/>
    </location>
</feature>